<evidence type="ECO:0000313" key="2">
    <source>
        <dbReference type="EMBL" id="MBM6852397.1"/>
    </source>
</evidence>
<feature type="transmembrane region" description="Helical" evidence="1">
    <location>
        <begin position="32"/>
        <end position="51"/>
    </location>
</feature>
<gene>
    <name evidence="2" type="ORF">H9X91_13215</name>
</gene>
<evidence type="ECO:0008006" key="4">
    <source>
        <dbReference type="Google" id="ProtNLM"/>
    </source>
</evidence>
<dbReference type="Gene3D" id="2.20.28.30">
    <property type="entry name" value="RNA polymerase ii, chain L"/>
    <property type="match status" value="1"/>
</dbReference>
<dbReference type="Proteomes" id="UP000719500">
    <property type="component" value="Unassembled WGS sequence"/>
</dbReference>
<sequence length="85" mass="9504">MSLWTSRKLSNICVIVAVLLCLLGAGTKTAPLFAAVIVLLLLDLLQLAIFYRCPHCGRLLPFRQWATPVYCPYCGRELNTPDPDR</sequence>
<name>A0ABS2FXN6_9FIRM</name>
<keyword evidence="1" id="KW-0812">Transmembrane</keyword>
<proteinExistence type="predicted"/>
<organism evidence="2 3">
    <name type="scientific">Oscillibacter valericigenes</name>
    <dbReference type="NCBI Taxonomy" id="351091"/>
    <lineage>
        <taxon>Bacteria</taxon>
        <taxon>Bacillati</taxon>
        <taxon>Bacillota</taxon>
        <taxon>Clostridia</taxon>
        <taxon>Eubacteriales</taxon>
        <taxon>Oscillospiraceae</taxon>
        <taxon>Oscillibacter</taxon>
    </lineage>
</organism>
<reference evidence="2 3" key="1">
    <citation type="journal article" date="2021" name="Sci. Rep.">
        <title>The distribution of antibiotic resistance genes in chicken gut microbiota commensals.</title>
        <authorList>
            <person name="Juricova H."/>
            <person name="Matiasovicova J."/>
            <person name="Kubasova T."/>
            <person name="Cejkova D."/>
            <person name="Rychlik I."/>
        </authorList>
    </citation>
    <scope>NUCLEOTIDE SEQUENCE [LARGE SCALE GENOMIC DNA]</scope>
    <source>
        <strain evidence="2 3">An411</strain>
    </source>
</reference>
<dbReference type="RefSeq" id="WP_204805690.1">
    <property type="nucleotide sequence ID" value="NZ_JACSNX010000032.1"/>
</dbReference>
<dbReference type="EMBL" id="JACSNX010000032">
    <property type="protein sequence ID" value="MBM6852397.1"/>
    <property type="molecule type" value="Genomic_DNA"/>
</dbReference>
<accession>A0ABS2FXN6</accession>
<protein>
    <recommendedName>
        <fullName evidence="4">Zinc ribbon domain-containing protein</fullName>
    </recommendedName>
</protein>
<evidence type="ECO:0000313" key="3">
    <source>
        <dbReference type="Proteomes" id="UP000719500"/>
    </source>
</evidence>
<keyword evidence="3" id="KW-1185">Reference proteome</keyword>
<feature type="transmembrane region" description="Helical" evidence="1">
    <location>
        <begin position="9"/>
        <end position="26"/>
    </location>
</feature>
<evidence type="ECO:0000256" key="1">
    <source>
        <dbReference type="SAM" id="Phobius"/>
    </source>
</evidence>
<keyword evidence="1" id="KW-1133">Transmembrane helix</keyword>
<keyword evidence="1" id="KW-0472">Membrane</keyword>
<comment type="caution">
    <text evidence="2">The sequence shown here is derived from an EMBL/GenBank/DDBJ whole genome shotgun (WGS) entry which is preliminary data.</text>
</comment>